<feature type="compositionally biased region" description="Polar residues" evidence="1">
    <location>
        <begin position="75"/>
        <end position="91"/>
    </location>
</feature>
<name>A0A7R9D6S2_TIMPO</name>
<evidence type="ECO:0000313" key="2">
    <source>
        <dbReference type="EMBL" id="CAD7408060.1"/>
    </source>
</evidence>
<reference evidence="2" key="1">
    <citation type="submission" date="2020-11" db="EMBL/GenBank/DDBJ databases">
        <authorList>
            <person name="Tran Van P."/>
        </authorList>
    </citation>
    <scope>NUCLEOTIDE SEQUENCE</scope>
</reference>
<dbReference type="EMBL" id="OD003523">
    <property type="protein sequence ID" value="CAD7408060.1"/>
    <property type="molecule type" value="Genomic_DNA"/>
</dbReference>
<accession>A0A7R9D6S2</accession>
<feature type="region of interest" description="Disordered" evidence="1">
    <location>
        <begin position="69"/>
        <end position="91"/>
    </location>
</feature>
<gene>
    <name evidence="2" type="ORF">TPSB3V08_LOCUS6180</name>
</gene>
<protein>
    <submittedName>
        <fullName evidence="2">Uncharacterized protein</fullName>
    </submittedName>
</protein>
<sequence length="1009" mass="111364">MTVDTRFKRQARLGRFHGGVRVTSVIESCPVASAIYVFRDPSVLVGAEGYFGIGKVGLEEVNPNLRGGRVENHLGKTTPSSPTEIRTSISPSSAVELNTTSALANYATEAGLHITNMILICVRHPLATDGWEAIKSFSIREGKQHVTIAFSFMEDLMRRFTENTATMVPNQSSRYPTKFQWITPALFLDSSPEVIHGFETLVTLVPSTFRSSHLVGLLTVNQKGTKEGLKRHLDILVSCLVTSKTAQSLWHPPSRLPIAPSHPSTPPSDIIESEEFWPVAPSYPSTPPSDITESEEIWPVAPSYTNTPPSYITESEEIWPVAPSYPSTPPSDITESEEIWPVAPSYPSTPPSDITESEEIWPHTPSDITESEEIWPVSPSYPSTPPSYITESEEIWPVSPSYPSTPPSDITESEEIWPVAPSYPSTPPSDITESEEIWPEEMYSLYSSPMASLVLTDSSQLTDDGFVKLPDQIMYPYAEPNYLQKRMIATELSGNLLEEILDSCSKAVLKLHVHTMCHMFPGRRPHDILGTIKKKILRPSFISYRELLQMNVQEVTSRLNSCVGSLDAGYFRSLVDLLQSPACTAAEFRRVHVYFMSSQSDSAVKEFWIYEQVVDKAVYSSQSDSAVKEFWIHEQVVDKAVYVCFHRALSVSAVKEFWSYEQVADKASSQSDPAVKEFWRVWSHEQVAVKVFPVTASTYRLGSLCYTSSSQGEMCLMNQQHPVSVTSLASHVPHVPLKEGLQSVIKCLKSQDMGTSPSLESILFNVFGGGGNCPLRTPLGVPLHTIVIFRDKEDDKIHPTEIRTSISPSSAVELNTTSALANYATEAAAYAEGKTDKIKPGCSCAVCRCDGSTNRFSRRGDKAAAIVPFTTVRETRFDGCMVKGTILAVDKTADDGNIEFGILDGRTEGNSGTDSAFHRPVTRCNSTPLYTPHPSIFSNYPHTSKSSTLGLHTRQHLAGATHSLRGISDHHQNALHAPLPQHIMGDYYNTGNVIAAPSAASMWRMFTGH</sequence>
<organism evidence="2">
    <name type="scientific">Timema poppense</name>
    <name type="common">Walking stick</name>
    <dbReference type="NCBI Taxonomy" id="170557"/>
    <lineage>
        <taxon>Eukaryota</taxon>
        <taxon>Metazoa</taxon>
        <taxon>Ecdysozoa</taxon>
        <taxon>Arthropoda</taxon>
        <taxon>Hexapoda</taxon>
        <taxon>Insecta</taxon>
        <taxon>Pterygota</taxon>
        <taxon>Neoptera</taxon>
        <taxon>Polyneoptera</taxon>
        <taxon>Phasmatodea</taxon>
        <taxon>Timematodea</taxon>
        <taxon>Timematoidea</taxon>
        <taxon>Timematidae</taxon>
        <taxon>Timema</taxon>
    </lineage>
</organism>
<proteinExistence type="predicted"/>
<evidence type="ECO:0000256" key="1">
    <source>
        <dbReference type="SAM" id="MobiDB-lite"/>
    </source>
</evidence>
<dbReference type="AlphaFoldDB" id="A0A7R9D6S2"/>